<feature type="domain" description="XdhC Rossmann" evidence="2">
    <location>
        <begin position="155"/>
        <end position="296"/>
    </location>
</feature>
<name>A0A418SJQ1_9RHOB</name>
<dbReference type="InterPro" id="IPR052698">
    <property type="entry name" value="MoCofactor_Util/Proc"/>
</dbReference>
<dbReference type="PANTHER" id="PTHR30388:SF6">
    <property type="entry name" value="XANTHINE DEHYDROGENASE SUBUNIT A-RELATED"/>
    <property type="match status" value="1"/>
</dbReference>
<dbReference type="Proteomes" id="UP000283786">
    <property type="component" value="Chromosome"/>
</dbReference>
<dbReference type="Gene3D" id="3.40.50.720">
    <property type="entry name" value="NAD(P)-binding Rossmann-like Domain"/>
    <property type="match status" value="1"/>
</dbReference>
<dbReference type="InterPro" id="IPR027051">
    <property type="entry name" value="XdhC_Rossmann_dom"/>
</dbReference>
<gene>
    <name evidence="3" type="ORF">PSAL_018730</name>
</gene>
<evidence type="ECO:0000259" key="2">
    <source>
        <dbReference type="Pfam" id="PF13478"/>
    </source>
</evidence>
<reference evidence="3 4" key="1">
    <citation type="submission" date="2020-08" db="EMBL/GenBank/DDBJ databases">
        <title>Genome sequence of Rhodobacteraceae bacterium Lw-13e.</title>
        <authorList>
            <person name="Poehlein A."/>
            <person name="Wolter L."/>
            <person name="Daniel R."/>
            <person name="Brinkhoff T."/>
        </authorList>
    </citation>
    <scope>NUCLEOTIDE SEQUENCE [LARGE SCALE GENOMIC DNA]</scope>
    <source>
        <strain evidence="3 4">Lw-13e</strain>
    </source>
</reference>
<feature type="domain" description="XdhC- CoxI" evidence="1">
    <location>
        <begin position="15"/>
        <end position="66"/>
    </location>
</feature>
<keyword evidence="4" id="KW-1185">Reference proteome</keyword>
<dbReference type="InterPro" id="IPR036291">
    <property type="entry name" value="NAD(P)-bd_dom_sf"/>
</dbReference>
<evidence type="ECO:0000313" key="3">
    <source>
        <dbReference type="EMBL" id="QPM90634.1"/>
    </source>
</evidence>
<dbReference type="InterPro" id="IPR003777">
    <property type="entry name" value="XdhC_CoxI"/>
</dbReference>
<accession>A0A418SJQ1</accession>
<dbReference type="InterPro" id="IPR014308">
    <property type="entry name" value="Xanthine_DH_XdhC"/>
</dbReference>
<dbReference type="PANTHER" id="PTHR30388">
    <property type="entry name" value="ALDEHYDE OXIDOREDUCTASE MOLYBDENUM COFACTOR ASSEMBLY PROTEIN"/>
    <property type="match status" value="1"/>
</dbReference>
<evidence type="ECO:0000313" key="4">
    <source>
        <dbReference type="Proteomes" id="UP000283786"/>
    </source>
</evidence>
<proteinExistence type="predicted"/>
<dbReference type="EMBL" id="CP060436">
    <property type="protein sequence ID" value="QPM90634.1"/>
    <property type="molecule type" value="Genomic_DNA"/>
</dbReference>
<organism evidence="3 4">
    <name type="scientific">Pseudooceanicola algae</name>
    <dbReference type="NCBI Taxonomy" id="1537215"/>
    <lineage>
        <taxon>Bacteria</taxon>
        <taxon>Pseudomonadati</taxon>
        <taxon>Pseudomonadota</taxon>
        <taxon>Alphaproteobacteria</taxon>
        <taxon>Rhodobacterales</taxon>
        <taxon>Paracoccaceae</taxon>
        <taxon>Pseudooceanicola</taxon>
    </lineage>
</organism>
<dbReference type="AlphaFoldDB" id="A0A418SJQ1"/>
<dbReference type="KEGG" id="palw:PSAL_018730"/>
<sequence>MFDRDALADALTRAPRVVRVVVASARGSVPRGAGTAMIVGPDFLIGTIGGGTLEHEAMGRARGLVTDLLEKRALGPDLGQCCGGAVSLLYEIYDAARLATLPETVIARPLPGGSDAMPFAVKRVLAGARGAGDLPHPGIIAGWMVESVLRPTRQIWVWGAGHVGRAVVSVLAPLPGFALTWVDTGAERFPASVPAGVTALPAADPVVLAQHAPPQAEHLILTYSHSLDLALCDALLTRGFSACGLIGSASKWVRFQRRLRDLGHAPARIARISCPIGDPSIGKHPQEIAVSVAAEILGRQAHQDAIREREA</sequence>
<evidence type="ECO:0000259" key="1">
    <source>
        <dbReference type="Pfam" id="PF02625"/>
    </source>
</evidence>
<dbReference type="SUPFAM" id="SSF51735">
    <property type="entry name" value="NAD(P)-binding Rossmann-fold domains"/>
    <property type="match status" value="1"/>
</dbReference>
<dbReference type="NCBIfam" id="TIGR02964">
    <property type="entry name" value="xanthine_xdhC"/>
    <property type="match status" value="1"/>
</dbReference>
<dbReference type="Pfam" id="PF02625">
    <property type="entry name" value="XdhC_CoxI"/>
    <property type="match status" value="1"/>
</dbReference>
<dbReference type="Pfam" id="PF13478">
    <property type="entry name" value="XdhC_C"/>
    <property type="match status" value="1"/>
</dbReference>
<protein>
    <submittedName>
        <fullName evidence="3">Uncharacterized protein</fullName>
    </submittedName>
</protein>